<feature type="compositionally biased region" description="Polar residues" evidence="2">
    <location>
        <begin position="252"/>
        <end position="276"/>
    </location>
</feature>
<feature type="region of interest" description="Disordered" evidence="2">
    <location>
        <begin position="641"/>
        <end position="763"/>
    </location>
</feature>
<proteinExistence type="predicted"/>
<feature type="region of interest" description="Disordered" evidence="2">
    <location>
        <begin position="126"/>
        <end position="147"/>
    </location>
</feature>
<protein>
    <submittedName>
        <fullName evidence="3">Uncharacterized protein</fullName>
    </submittedName>
</protein>
<organism evidence="3 4">
    <name type="scientific">Naegleria lovaniensis</name>
    <name type="common">Amoeba</name>
    <dbReference type="NCBI Taxonomy" id="51637"/>
    <lineage>
        <taxon>Eukaryota</taxon>
        <taxon>Discoba</taxon>
        <taxon>Heterolobosea</taxon>
        <taxon>Tetramitia</taxon>
        <taxon>Eutetramitia</taxon>
        <taxon>Vahlkampfiidae</taxon>
        <taxon>Naegleria</taxon>
    </lineage>
</organism>
<evidence type="ECO:0000256" key="2">
    <source>
        <dbReference type="SAM" id="MobiDB-lite"/>
    </source>
</evidence>
<dbReference type="EMBL" id="PYSW02000009">
    <property type="protein sequence ID" value="KAG2388839.1"/>
    <property type="molecule type" value="Genomic_DNA"/>
</dbReference>
<dbReference type="Proteomes" id="UP000816034">
    <property type="component" value="Unassembled WGS sequence"/>
</dbReference>
<reference evidence="3 4" key="1">
    <citation type="journal article" date="2018" name="BMC Genomics">
        <title>The genome of Naegleria lovaniensis, the basis for a comparative approach to unravel pathogenicity factors of the human pathogenic amoeba N. fowleri.</title>
        <authorList>
            <person name="Liechti N."/>
            <person name="Schurch N."/>
            <person name="Bruggmann R."/>
            <person name="Wittwer M."/>
        </authorList>
    </citation>
    <scope>NUCLEOTIDE SEQUENCE [LARGE SCALE GENOMIC DNA]</scope>
    <source>
        <strain evidence="3 4">ATCC 30569</strain>
    </source>
</reference>
<keyword evidence="1" id="KW-0175">Coiled coil</keyword>
<feature type="compositionally biased region" description="Polar residues" evidence="2">
    <location>
        <begin position="709"/>
        <end position="726"/>
    </location>
</feature>
<feature type="coiled-coil region" evidence="1">
    <location>
        <begin position="29"/>
        <end position="95"/>
    </location>
</feature>
<dbReference type="RefSeq" id="XP_044552831.1">
    <property type="nucleotide sequence ID" value="XM_044692234.1"/>
</dbReference>
<dbReference type="AlphaFoldDB" id="A0AA88KP85"/>
<feature type="compositionally biased region" description="Basic and acidic residues" evidence="2">
    <location>
        <begin position="128"/>
        <end position="145"/>
    </location>
</feature>
<name>A0AA88KP85_NAELO</name>
<dbReference type="GeneID" id="68092740"/>
<sequence length="843" mass="95740">MKKLEQGNHLLLVGDDGNGEEDFPKELTIDNIKVMMQSIEKNVMDLKDALEEVSLEKDENSEELISELRLALEQSEMLLKKIENIEIEYKKAIKNDTVLPTDVADLSEQLGFVVPTHLTRPVMMNDLHSGEKDPQEHTEDLKLNDNDPSESIAELEELKEALEGSINENDYKFVSFDELEKYLVGPLSSECEEEEDQTTKTPQAVIEKNAPIISAKTKDEPFPVTPEFCKELQKEVLKSSVNSSSKASFQSPESIVSTSPNPQNDTEIEENSFSLTEEQQQLIEEQDVNHLLKQLQLFTQGFGSDSPKSTIPIRSSLTVSNCPLYVEKTYPSESNQNTEKDSKELENDVQIEELLPSAVYKQQVANLSQQLEILSHKLSESEKEKEILRNAVEDYQKGRDELIHELDEMKEKEKKFSVIAESLGEHIEFQQAAIEKLKNERDSKYVKQSEQLTLIIETLIRKENALLNNLVEQMQSEVKSRKVLLNEEMSKIKQLVIECLGSEDDHNVELNASDVSMFNEELKDLEEYQYGELQYTSDPNDEIDVAVVKTLNDLRCPVPIEIERIGPGEYFCDRKIDVKLGPNGEALVKTGNSFFTLSSYLKRLYAPFFTTEKQIDENLNRGNPTDVLLQKIAKTREFVSNMQIKSSETSSSSNSSPPISPRRISPQLHRISDSSSIASSVREDEESSPRLRLQQAPSHDMNDSKESRPSSAPPKNNRYISILQQAEKNKKLRPIKPAPQTRRPPPNSMLNDRRNSPLPPNYVMRNNDLLFVKNQTSTYHYEDTPKLQSKKPISKNALSSHKGNAASPHTSSLFGDADLSDPKQLAKMKKEALKMQIRQFSHK</sequence>
<feature type="compositionally biased region" description="Polar residues" evidence="2">
    <location>
        <begin position="796"/>
        <end position="813"/>
    </location>
</feature>
<evidence type="ECO:0000313" key="3">
    <source>
        <dbReference type="EMBL" id="KAG2388839.1"/>
    </source>
</evidence>
<feature type="region of interest" description="Disordered" evidence="2">
    <location>
        <begin position="784"/>
        <end position="818"/>
    </location>
</feature>
<accession>A0AA88KP85</accession>
<feature type="coiled-coil region" evidence="1">
    <location>
        <begin position="335"/>
        <end position="440"/>
    </location>
</feature>
<evidence type="ECO:0000256" key="1">
    <source>
        <dbReference type="SAM" id="Coils"/>
    </source>
</evidence>
<comment type="caution">
    <text evidence="3">The sequence shown here is derived from an EMBL/GenBank/DDBJ whole genome shotgun (WGS) entry which is preliminary data.</text>
</comment>
<gene>
    <name evidence="3" type="ORF">C9374_000278</name>
</gene>
<feature type="region of interest" description="Disordered" evidence="2">
    <location>
        <begin position="243"/>
        <end position="278"/>
    </location>
</feature>
<feature type="compositionally biased region" description="Low complexity" evidence="2">
    <location>
        <begin position="646"/>
        <end position="666"/>
    </location>
</feature>
<evidence type="ECO:0000313" key="4">
    <source>
        <dbReference type="Proteomes" id="UP000816034"/>
    </source>
</evidence>
<keyword evidence="4" id="KW-1185">Reference proteome</keyword>